<feature type="domain" description="Acyl-protein synthetase LuxE" evidence="1">
    <location>
        <begin position="7"/>
        <end position="350"/>
    </location>
</feature>
<evidence type="ECO:0000259" key="1">
    <source>
        <dbReference type="Pfam" id="PF04443"/>
    </source>
</evidence>
<dbReference type="Gene3D" id="3.40.50.12780">
    <property type="entry name" value="N-terminal domain of ligase-like"/>
    <property type="match status" value="1"/>
</dbReference>
<keyword evidence="3" id="KW-1185">Reference proteome</keyword>
<dbReference type="RefSeq" id="WP_377927938.1">
    <property type="nucleotide sequence ID" value="NZ_JBHUEM010000011.1"/>
</dbReference>
<name>A0ABW4LNL9_9BACI</name>
<dbReference type="EMBL" id="JBHUEM010000011">
    <property type="protein sequence ID" value="MFD1736769.1"/>
    <property type="molecule type" value="Genomic_DNA"/>
</dbReference>
<dbReference type="InterPro" id="IPR042099">
    <property type="entry name" value="ANL_N_sf"/>
</dbReference>
<accession>A0ABW4LNL9</accession>
<proteinExistence type="predicted"/>
<dbReference type="InterPro" id="IPR007534">
    <property type="entry name" value="LuxE"/>
</dbReference>
<evidence type="ECO:0000313" key="3">
    <source>
        <dbReference type="Proteomes" id="UP001597214"/>
    </source>
</evidence>
<dbReference type="Proteomes" id="UP001597214">
    <property type="component" value="Unassembled WGS sequence"/>
</dbReference>
<comment type="caution">
    <text evidence="2">The sequence shown here is derived from an EMBL/GenBank/DDBJ whole genome shotgun (WGS) entry which is preliminary data.</text>
</comment>
<protein>
    <submittedName>
        <fullName evidence="2">Acyl-protein synthetase</fullName>
    </submittedName>
</protein>
<dbReference type="Pfam" id="PF04443">
    <property type="entry name" value="LuxE"/>
    <property type="match status" value="1"/>
</dbReference>
<evidence type="ECO:0000313" key="2">
    <source>
        <dbReference type="EMBL" id="MFD1736769.1"/>
    </source>
</evidence>
<reference evidence="3" key="1">
    <citation type="journal article" date="2019" name="Int. J. Syst. Evol. Microbiol.">
        <title>The Global Catalogue of Microorganisms (GCM) 10K type strain sequencing project: providing services to taxonomists for standard genome sequencing and annotation.</title>
        <authorList>
            <consortium name="The Broad Institute Genomics Platform"/>
            <consortium name="The Broad Institute Genome Sequencing Center for Infectious Disease"/>
            <person name="Wu L."/>
            <person name="Ma J."/>
        </authorList>
    </citation>
    <scope>NUCLEOTIDE SEQUENCE [LARGE SCALE GENOMIC DNA]</scope>
    <source>
        <strain evidence="3">CCUG 49339</strain>
    </source>
</reference>
<organism evidence="2 3">
    <name type="scientific">Bacillus salitolerans</name>
    <dbReference type="NCBI Taxonomy" id="1437434"/>
    <lineage>
        <taxon>Bacteria</taxon>
        <taxon>Bacillati</taxon>
        <taxon>Bacillota</taxon>
        <taxon>Bacilli</taxon>
        <taxon>Bacillales</taxon>
        <taxon>Bacillaceae</taxon>
        <taxon>Bacillus</taxon>
    </lineage>
</organism>
<sequence length="361" mass="41124">MDINFGNPYALSKKEKQEYLLNRLTALTIHHRLECVPYVNMLNNLSFTNEPISIKDLPYLPVQLFKMLELKSVPDSKVIKTLTSSGTTSQKVSKIYLDKETSILQTKALVSIVTSFIGKKRLPMLIIDTKEVLKNRTSFSARGAGILGFSNFGRNPIYALDEKMNLDINEVVKFIEENKRVPKLLFGFTYMIWEYFFKYCKENNIHLDLKDSLLIHGGGWKKLSDEAVDNMEFKLSLEGMFNLSKIHNYYGMVEQVGSIFMECEHGYFHTPDFADIIIRDPLTLEVLPVGRTGVIQVLSTLPQSYPGHSLLTEDLGMIRGEDNCSCGRFGKYFHVFGRIPKAELRGCSDTHAFDRLGGVEF</sequence>
<gene>
    <name evidence="2" type="ORF">ACFSCX_09335</name>
</gene>